<keyword evidence="15" id="KW-1185">Reference proteome</keyword>
<dbReference type="PRINTS" id="PR00696">
    <property type="entry name" value="RSOLVASERUVC"/>
</dbReference>
<evidence type="ECO:0000256" key="10">
    <source>
        <dbReference type="ARBA" id="ARBA00023172"/>
    </source>
</evidence>
<proteinExistence type="inferred from homology"/>
<keyword evidence="8 12" id="KW-0460">Magnesium</keyword>
<dbReference type="RefSeq" id="WP_019600455.1">
    <property type="nucleotide sequence ID" value="NZ_FNQC01000024.1"/>
</dbReference>
<evidence type="ECO:0000256" key="11">
    <source>
        <dbReference type="ARBA" id="ARBA00023204"/>
    </source>
</evidence>
<dbReference type="InterPro" id="IPR002176">
    <property type="entry name" value="X-over_junc_endoDNase_RuvC"/>
</dbReference>
<keyword evidence="10 12" id="KW-0233">DNA recombination</keyword>
<dbReference type="InterPro" id="IPR020563">
    <property type="entry name" value="X-over_junc_endoDNase_Mg_BS"/>
</dbReference>
<comment type="caution">
    <text evidence="14">The sequence shown here is derived from an EMBL/GenBank/DDBJ whole genome shotgun (WGS) entry which is preliminary data.</text>
</comment>
<dbReference type="Proteomes" id="UP000199663">
    <property type="component" value="Unassembled WGS sequence"/>
</dbReference>
<dbReference type="NCBIfam" id="NF000711">
    <property type="entry name" value="PRK00039.2-1"/>
    <property type="match status" value="1"/>
</dbReference>
<dbReference type="EMBL" id="FNQC01000024">
    <property type="protein sequence ID" value="SDZ55835.1"/>
    <property type="molecule type" value="Genomic_DNA"/>
</dbReference>
<evidence type="ECO:0000256" key="7">
    <source>
        <dbReference type="ARBA" id="ARBA00022801"/>
    </source>
</evidence>
<evidence type="ECO:0000256" key="6">
    <source>
        <dbReference type="ARBA" id="ARBA00022763"/>
    </source>
</evidence>
<evidence type="ECO:0000256" key="12">
    <source>
        <dbReference type="HAMAP-Rule" id="MF_00034"/>
    </source>
</evidence>
<keyword evidence="3 12" id="KW-0540">Nuclease</keyword>
<evidence type="ECO:0000256" key="3">
    <source>
        <dbReference type="ARBA" id="ARBA00022722"/>
    </source>
</evidence>
<comment type="subunit">
    <text evidence="12">Homodimer which binds Holliday junction (HJ) DNA. The HJ becomes 2-fold symmetrical on binding to RuvC with unstacked arms; it has a different conformation from HJ DNA in complex with RuvA. In the full resolvosome a probable DNA-RuvA(4)-RuvB(12)-RuvC(2) complex forms which resolves the HJ.</text>
</comment>
<comment type="cofactor">
    <cofactor evidence="12">
        <name>Mg(2+)</name>
        <dbReference type="ChEBI" id="CHEBI:18420"/>
    </cofactor>
    <text evidence="12">Binds 2 Mg(2+) ion per subunit.</text>
</comment>
<comment type="similarity">
    <text evidence="1 12">Belongs to the RuvC family.</text>
</comment>
<dbReference type="PANTHER" id="PTHR30194">
    <property type="entry name" value="CROSSOVER JUNCTION ENDODEOXYRIBONUCLEASE RUVC"/>
    <property type="match status" value="1"/>
</dbReference>
<sequence>MSKEEKKVSKEKIILGIDPGTNVMGYGLILIEGKKYSLIQYGVIHLKKYATHELKLKKIFERIIGIIDEYHPDSVALEAPFYGENIQSMLKLGRAQGVAMAAALSRDIPITEYSPKKIKQSVTGNGNASKEQVAEMLKTLLNIKEIPKLLDATDALAVAVCHHFHDGRIQTSGKSAGWKSFLQENPDRVKGL</sequence>
<feature type="binding site" evidence="12">
    <location>
        <position position="18"/>
    </location>
    <ligand>
        <name>Mg(2+)</name>
        <dbReference type="ChEBI" id="CHEBI:18420"/>
        <label>1</label>
    </ligand>
</feature>
<keyword evidence="5 12" id="KW-0255">Endonuclease</keyword>
<evidence type="ECO:0000256" key="2">
    <source>
        <dbReference type="ARBA" id="ARBA00022490"/>
    </source>
</evidence>
<gene>
    <name evidence="12" type="primary">ruvC</name>
    <name evidence="14" type="ORF">SAMN05444412_12414</name>
</gene>
<comment type="subcellular location">
    <subcellularLocation>
        <location evidence="12">Cytoplasm</location>
    </subcellularLocation>
</comment>
<protein>
    <recommendedName>
        <fullName evidence="12 13">Crossover junction endodeoxyribonuclease RuvC</fullName>
        <ecNumber evidence="12 13">3.1.21.10</ecNumber>
    </recommendedName>
    <alternativeName>
        <fullName evidence="12">Holliday junction nuclease RuvC</fullName>
    </alternativeName>
    <alternativeName>
        <fullName evidence="12">Holliday junction resolvase RuvC</fullName>
    </alternativeName>
</protein>
<dbReference type="InterPro" id="IPR036397">
    <property type="entry name" value="RNaseH_sf"/>
</dbReference>
<dbReference type="Pfam" id="PF02075">
    <property type="entry name" value="RuvC"/>
    <property type="match status" value="1"/>
</dbReference>
<evidence type="ECO:0000313" key="15">
    <source>
        <dbReference type="Proteomes" id="UP000199663"/>
    </source>
</evidence>
<dbReference type="CDD" id="cd16962">
    <property type="entry name" value="RuvC"/>
    <property type="match status" value="1"/>
</dbReference>
<evidence type="ECO:0000256" key="8">
    <source>
        <dbReference type="ARBA" id="ARBA00022842"/>
    </source>
</evidence>
<dbReference type="PANTHER" id="PTHR30194:SF3">
    <property type="entry name" value="CROSSOVER JUNCTION ENDODEOXYRIBONUCLEASE RUVC"/>
    <property type="match status" value="1"/>
</dbReference>
<dbReference type="InterPro" id="IPR012337">
    <property type="entry name" value="RNaseH-like_sf"/>
</dbReference>
<dbReference type="GO" id="GO:0004519">
    <property type="term" value="F:endonuclease activity"/>
    <property type="evidence" value="ECO:0007669"/>
    <property type="project" value="UniProtKB-KW"/>
</dbReference>
<comment type="catalytic activity">
    <reaction evidence="12">
        <text>Endonucleolytic cleavage at a junction such as a reciprocal single-stranded crossover between two homologous DNA duplexes (Holliday junction).</text>
        <dbReference type="EC" id="3.1.21.10"/>
    </reaction>
</comment>
<feature type="active site" evidence="12">
    <location>
        <position position="151"/>
    </location>
</feature>
<dbReference type="Gene3D" id="3.30.420.10">
    <property type="entry name" value="Ribonuclease H-like superfamily/Ribonuclease H"/>
    <property type="match status" value="1"/>
</dbReference>
<evidence type="ECO:0000256" key="4">
    <source>
        <dbReference type="ARBA" id="ARBA00022723"/>
    </source>
</evidence>
<reference evidence="14 15" key="1">
    <citation type="submission" date="2016-10" db="EMBL/GenBank/DDBJ databases">
        <authorList>
            <person name="Varghese N."/>
            <person name="Submissions S."/>
        </authorList>
    </citation>
    <scope>NUCLEOTIDE SEQUENCE [LARGE SCALE GENOMIC DNA]</scope>
    <source>
        <strain evidence="14 15">DSM 17997</strain>
    </source>
</reference>
<comment type="function">
    <text evidence="12">The RuvA-RuvB-RuvC complex processes Holliday junction (HJ) DNA during genetic recombination and DNA repair. Endonuclease that resolves HJ intermediates. Cleaves cruciform DNA by making single-stranded nicks across the HJ at symmetrical positions within the homologous arms, yielding a 5'-phosphate and a 3'-hydroxyl group; requires a central core of homology in the junction. The consensus cleavage sequence is 5'-(A/T)TT(C/G)-3'. Cleavage occurs on the 3'-side of the TT dinucleotide at the point of strand exchange. HJ branch migration catalyzed by RuvA-RuvB allows RuvC to scan DNA until it finds its consensus sequence, where it cleaves and resolves the cruciform DNA.</text>
</comment>
<keyword evidence="9 12" id="KW-0238">DNA-binding</keyword>
<evidence type="ECO:0000256" key="13">
    <source>
        <dbReference type="NCBIfam" id="TIGR00228"/>
    </source>
</evidence>
<feature type="binding site" evidence="12">
    <location>
        <position position="78"/>
    </location>
    <ligand>
        <name>Mg(2+)</name>
        <dbReference type="ChEBI" id="CHEBI:18420"/>
        <label>2</label>
    </ligand>
</feature>
<dbReference type="SUPFAM" id="SSF53098">
    <property type="entry name" value="Ribonuclease H-like"/>
    <property type="match status" value="1"/>
</dbReference>
<dbReference type="HAMAP" id="MF_00034">
    <property type="entry name" value="RuvC"/>
    <property type="match status" value="1"/>
</dbReference>
<accession>A0A1H3U1X5</accession>
<keyword evidence="4 12" id="KW-0479">Metal-binding</keyword>
<name>A0A1H3U1X5_9BACT</name>
<feature type="active site" evidence="12">
    <location>
        <position position="18"/>
    </location>
</feature>
<feature type="binding site" evidence="12">
    <location>
        <position position="151"/>
    </location>
    <ligand>
        <name>Mg(2+)</name>
        <dbReference type="ChEBI" id="CHEBI:18420"/>
        <label>1</label>
    </ligand>
</feature>
<feature type="active site" evidence="12">
    <location>
        <position position="78"/>
    </location>
</feature>
<organism evidence="14 15">
    <name type="scientific">Rhodonellum ikkaensis</name>
    <dbReference type="NCBI Taxonomy" id="336829"/>
    <lineage>
        <taxon>Bacteria</taxon>
        <taxon>Pseudomonadati</taxon>
        <taxon>Bacteroidota</taxon>
        <taxon>Cytophagia</taxon>
        <taxon>Cytophagales</taxon>
        <taxon>Cytophagaceae</taxon>
        <taxon>Rhodonellum</taxon>
    </lineage>
</organism>
<dbReference type="EC" id="3.1.21.10" evidence="12 13"/>
<keyword evidence="6 12" id="KW-0227">DNA damage</keyword>
<evidence type="ECO:0000256" key="5">
    <source>
        <dbReference type="ARBA" id="ARBA00022759"/>
    </source>
</evidence>
<evidence type="ECO:0000256" key="9">
    <source>
        <dbReference type="ARBA" id="ARBA00023125"/>
    </source>
</evidence>
<dbReference type="NCBIfam" id="TIGR00228">
    <property type="entry name" value="ruvC"/>
    <property type="match status" value="1"/>
</dbReference>
<evidence type="ECO:0000256" key="1">
    <source>
        <dbReference type="ARBA" id="ARBA00009518"/>
    </source>
</evidence>
<evidence type="ECO:0000313" key="14">
    <source>
        <dbReference type="EMBL" id="SDZ55835.1"/>
    </source>
</evidence>
<keyword evidence="11 12" id="KW-0234">DNA repair</keyword>
<keyword evidence="7 12" id="KW-0378">Hydrolase</keyword>
<dbReference type="PROSITE" id="PS01321">
    <property type="entry name" value="RUVC"/>
    <property type="match status" value="1"/>
</dbReference>
<keyword evidence="2 12" id="KW-0963">Cytoplasm</keyword>